<comment type="caution">
    <text evidence="2">The sequence shown here is derived from an EMBL/GenBank/DDBJ whole genome shotgun (WGS) entry which is preliminary data.</text>
</comment>
<keyword evidence="1" id="KW-0472">Membrane</keyword>
<reference evidence="3" key="2">
    <citation type="submission" date="2023-07" db="EMBL/GenBank/DDBJ databases">
        <title>Marinomonas vulgaris A79, complete genome.</title>
        <authorList>
            <person name="Ying J.-J."/>
        </authorList>
    </citation>
    <scope>NUCLEOTIDE SEQUENCE [LARGE SCALE GENOMIC DNA]</scope>
    <source>
        <strain evidence="3">A79</strain>
    </source>
</reference>
<organism evidence="2 3">
    <name type="scientific">Marinomonas vulgaris</name>
    <dbReference type="NCBI Taxonomy" id="2823372"/>
    <lineage>
        <taxon>Bacteria</taxon>
        <taxon>Pseudomonadati</taxon>
        <taxon>Pseudomonadota</taxon>
        <taxon>Gammaproteobacteria</taxon>
        <taxon>Oceanospirillales</taxon>
        <taxon>Oceanospirillaceae</taxon>
        <taxon>Marinomonas</taxon>
    </lineage>
</organism>
<dbReference type="Proteomes" id="UP000679722">
    <property type="component" value="Unassembled WGS sequence"/>
</dbReference>
<evidence type="ECO:0008006" key="4">
    <source>
        <dbReference type="Google" id="ProtNLM"/>
    </source>
</evidence>
<reference evidence="2 3" key="1">
    <citation type="submission" date="2021-04" db="EMBL/GenBank/DDBJ databases">
        <authorList>
            <person name="Sun C."/>
        </authorList>
    </citation>
    <scope>NUCLEOTIDE SEQUENCE [LARGE SCALE GENOMIC DNA]</scope>
    <source>
        <strain evidence="2 3">A79</strain>
    </source>
</reference>
<accession>A0ABS5HFK1</accession>
<keyword evidence="1" id="KW-0812">Transmembrane</keyword>
<sequence>MQTNTYHEPLGISNKLIFLIAAAVSATAANLYYNQPILPLIGQELALSDLGRCE</sequence>
<name>A0ABS5HFK1_9GAMM</name>
<dbReference type="EMBL" id="JAGSSV010000040">
    <property type="protein sequence ID" value="MBR7890254.1"/>
    <property type="molecule type" value="Genomic_DNA"/>
</dbReference>
<feature type="transmembrane region" description="Helical" evidence="1">
    <location>
        <begin position="12"/>
        <end position="33"/>
    </location>
</feature>
<dbReference type="RefSeq" id="WP_211537662.1">
    <property type="nucleotide sequence ID" value="NZ_JAGSSV010000040.1"/>
</dbReference>
<proteinExistence type="predicted"/>
<evidence type="ECO:0000313" key="2">
    <source>
        <dbReference type="EMBL" id="MBR7890254.1"/>
    </source>
</evidence>
<keyword evidence="1" id="KW-1133">Transmembrane helix</keyword>
<evidence type="ECO:0000313" key="3">
    <source>
        <dbReference type="Proteomes" id="UP000679722"/>
    </source>
</evidence>
<keyword evidence="3" id="KW-1185">Reference proteome</keyword>
<evidence type="ECO:0000256" key="1">
    <source>
        <dbReference type="SAM" id="Phobius"/>
    </source>
</evidence>
<gene>
    <name evidence="2" type="ORF">J9B83_15235</name>
</gene>
<protein>
    <recommendedName>
        <fullName evidence="4">MFS transporter</fullName>
    </recommendedName>
</protein>